<dbReference type="Gene3D" id="1.20.950.20">
    <property type="entry name" value="Transmembrane di-heme cytochromes, Chain C"/>
    <property type="match status" value="1"/>
</dbReference>
<dbReference type="SUPFAM" id="SSF81342">
    <property type="entry name" value="Transmembrane di-heme cytochromes"/>
    <property type="match status" value="1"/>
</dbReference>
<accession>A0A0F4NIL0</accession>
<gene>
    <name evidence="8" type="ORF">TW81_12130</name>
</gene>
<keyword evidence="4 6" id="KW-1133">Transmembrane helix</keyword>
<dbReference type="InterPro" id="IPR011577">
    <property type="entry name" value="Cyt_b561_bac/Ni-Hgenase"/>
</dbReference>
<sequence>MTSVFKWDWLVRLTHWLVAALFLANYFALEEGSELHEWAGYTILAAIAVRLLWGIVCDSPARLSRFWPSPKAAVDHIKHALLERNDNHQGHNPAAAVMIWLLWLMIILTASSGWLMESDLFWGEEWLEEVHEVLANVTFILVTIHVSAVIVMSKLNRRDYIKSMLP</sequence>
<dbReference type="GO" id="GO:0020037">
    <property type="term" value="F:heme binding"/>
    <property type="evidence" value="ECO:0007669"/>
    <property type="project" value="TreeGrafter"/>
</dbReference>
<dbReference type="PANTHER" id="PTHR30485">
    <property type="entry name" value="NI/FE-HYDROGENASE 1 B-TYPE CYTOCHROME SUBUNIT"/>
    <property type="match status" value="1"/>
</dbReference>
<dbReference type="Pfam" id="PF01292">
    <property type="entry name" value="Ni_hydr_CYTB"/>
    <property type="match status" value="1"/>
</dbReference>
<protein>
    <submittedName>
        <fullName evidence="8">Cytochrome b</fullName>
    </submittedName>
</protein>
<dbReference type="GO" id="GO:0022904">
    <property type="term" value="P:respiratory electron transport chain"/>
    <property type="evidence" value="ECO:0007669"/>
    <property type="project" value="InterPro"/>
</dbReference>
<dbReference type="EMBL" id="JXXV01000018">
    <property type="protein sequence ID" value="KJY82942.1"/>
    <property type="molecule type" value="Genomic_DNA"/>
</dbReference>
<feature type="transmembrane region" description="Helical" evidence="6">
    <location>
        <begin position="94"/>
        <end position="114"/>
    </location>
</feature>
<proteinExistence type="predicted"/>
<feature type="transmembrane region" description="Helical" evidence="6">
    <location>
        <begin position="9"/>
        <end position="26"/>
    </location>
</feature>
<organism evidence="8 9">
    <name type="scientific">Vibrio galatheae</name>
    <dbReference type="NCBI Taxonomy" id="579748"/>
    <lineage>
        <taxon>Bacteria</taxon>
        <taxon>Pseudomonadati</taxon>
        <taxon>Pseudomonadota</taxon>
        <taxon>Gammaproteobacteria</taxon>
        <taxon>Vibrionales</taxon>
        <taxon>Vibrionaceae</taxon>
        <taxon>Vibrio</taxon>
    </lineage>
</organism>
<feature type="transmembrane region" description="Helical" evidence="6">
    <location>
        <begin position="38"/>
        <end position="56"/>
    </location>
</feature>
<keyword evidence="2" id="KW-1003">Cell membrane</keyword>
<dbReference type="PATRIC" id="fig|579748.3.peg.2503"/>
<comment type="subcellular location">
    <subcellularLocation>
        <location evidence="1">Cell membrane</location>
        <topology evidence="1">Multi-pass membrane protein</topology>
    </subcellularLocation>
</comment>
<keyword evidence="9" id="KW-1185">Reference proteome</keyword>
<evidence type="ECO:0000313" key="9">
    <source>
        <dbReference type="Proteomes" id="UP000033673"/>
    </source>
</evidence>
<keyword evidence="3 6" id="KW-0812">Transmembrane</keyword>
<feature type="transmembrane region" description="Helical" evidence="6">
    <location>
        <begin position="134"/>
        <end position="155"/>
    </location>
</feature>
<dbReference type="GO" id="GO:0009055">
    <property type="term" value="F:electron transfer activity"/>
    <property type="evidence" value="ECO:0007669"/>
    <property type="project" value="InterPro"/>
</dbReference>
<dbReference type="Proteomes" id="UP000033673">
    <property type="component" value="Unassembled WGS sequence"/>
</dbReference>
<evidence type="ECO:0000313" key="8">
    <source>
        <dbReference type="EMBL" id="KJY82942.1"/>
    </source>
</evidence>
<dbReference type="GO" id="GO:0005886">
    <property type="term" value="C:plasma membrane"/>
    <property type="evidence" value="ECO:0007669"/>
    <property type="project" value="UniProtKB-SubCell"/>
</dbReference>
<feature type="domain" description="Cytochrome b561 bacterial/Ni-hydrogenase" evidence="7">
    <location>
        <begin position="6"/>
        <end position="166"/>
    </location>
</feature>
<dbReference type="AlphaFoldDB" id="A0A0F4NIL0"/>
<evidence type="ECO:0000256" key="3">
    <source>
        <dbReference type="ARBA" id="ARBA00022692"/>
    </source>
</evidence>
<dbReference type="InterPro" id="IPR051542">
    <property type="entry name" value="Hydrogenase_cytochrome"/>
</dbReference>
<reference evidence="8 9" key="1">
    <citation type="journal article" date="2015" name="BMC Genomics">
        <title>Genome mining reveals unlocked bioactive potential of marine Gram-negative bacteria.</title>
        <authorList>
            <person name="Machado H."/>
            <person name="Sonnenschein E.C."/>
            <person name="Melchiorsen J."/>
            <person name="Gram L."/>
        </authorList>
    </citation>
    <scope>NUCLEOTIDE SEQUENCE [LARGE SCALE GENOMIC DNA]</scope>
    <source>
        <strain evidence="8 9">S2757</strain>
    </source>
</reference>
<evidence type="ECO:0000256" key="2">
    <source>
        <dbReference type="ARBA" id="ARBA00022475"/>
    </source>
</evidence>
<evidence type="ECO:0000256" key="1">
    <source>
        <dbReference type="ARBA" id="ARBA00004651"/>
    </source>
</evidence>
<dbReference type="PANTHER" id="PTHR30485:SF2">
    <property type="entry name" value="BLL0597 PROTEIN"/>
    <property type="match status" value="1"/>
</dbReference>
<evidence type="ECO:0000256" key="4">
    <source>
        <dbReference type="ARBA" id="ARBA00022989"/>
    </source>
</evidence>
<dbReference type="OrthoDB" id="196472at2"/>
<dbReference type="RefSeq" id="WP_045955970.1">
    <property type="nucleotide sequence ID" value="NZ_JXXV01000018.1"/>
</dbReference>
<evidence type="ECO:0000259" key="7">
    <source>
        <dbReference type="Pfam" id="PF01292"/>
    </source>
</evidence>
<evidence type="ECO:0000256" key="5">
    <source>
        <dbReference type="ARBA" id="ARBA00023136"/>
    </source>
</evidence>
<keyword evidence="5 6" id="KW-0472">Membrane</keyword>
<comment type="caution">
    <text evidence="8">The sequence shown here is derived from an EMBL/GenBank/DDBJ whole genome shotgun (WGS) entry which is preliminary data.</text>
</comment>
<dbReference type="InterPro" id="IPR016174">
    <property type="entry name" value="Di-haem_cyt_TM"/>
</dbReference>
<evidence type="ECO:0000256" key="6">
    <source>
        <dbReference type="SAM" id="Phobius"/>
    </source>
</evidence>
<name>A0A0F4NIL0_9VIBR</name>